<evidence type="ECO:0000313" key="4">
    <source>
        <dbReference type="EMBL" id="HGZ42574.1"/>
    </source>
</evidence>
<name>A0A832I2U0_UNCEI</name>
<feature type="chain" id="PRO_5032753496" evidence="2">
    <location>
        <begin position="33"/>
        <end position="617"/>
    </location>
</feature>
<dbReference type="CDD" id="cd01300">
    <property type="entry name" value="YtcJ_like"/>
    <property type="match status" value="1"/>
</dbReference>
<gene>
    <name evidence="4" type="ORF">ENR23_03955</name>
</gene>
<feature type="signal peptide" evidence="2">
    <location>
        <begin position="1"/>
        <end position="32"/>
    </location>
</feature>
<comment type="caution">
    <text evidence="4">The sequence shown here is derived from an EMBL/GenBank/DDBJ whole genome shotgun (WGS) entry which is preliminary data.</text>
</comment>
<dbReference type="Pfam" id="PF07969">
    <property type="entry name" value="Amidohydro_3"/>
    <property type="match status" value="1"/>
</dbReference>
<dbReference type="PROSITE" id="PS51318">
    <property type="entry name" value="TAT"/>
    <property type="match status" value="1"/>
</dbReference>
<dbReference type="InterPro" id="IPR013108">
    <property type="entry name" value="Amidohydro_3"/>
</dbReference>
<dbReference type="SUPFAM" id="SSF51556">
    <property type="entry name" value="Metallo-dependent hydrolases"/>
    <property type="match status" value="1"/>
</dbReference>
<dbReference type="InterPro" id="IPR032466">
    <property type="entry name" value="Metal_Hydrolase"/>
</dbReference>
<dbReference type="EMBL" id="DSQF01000006">
    <property type="protein sequence ID" value="HGZ42574.1"/>
    <property type="molecule type" value="Genomic_DNA"/>
</dbReference>
<proteinExistence type="predicted"/>
<dbReference type="InterPro" id="IPR011059">
    <property type="entry name" value="Metal-dep_hydrolase_composite"/>
</dbReference>
<sequence>MIAPAARRGAVARALLATLVAALVAAPAGAPAAPARASLLFVNGRILAGVDSTAAGPAARWVEALLVHDGRVVFAGTRAEAEVAVRALPRAPRRVDLAGRFAGPGFHDAHGHVASLGFALARLRLEGTTSAAEVAARVAEAARARRAGEWILGRGWDQNDWAVKAFPTRADLDAATTRHPVWLRRVDGHAGWANSEALRRAGITAATPDPPGGRIHRHADGTPSGVLVDNAMALVDRALPAAGAAETRDAIARALEHCARLGLTSVQDAGIGARELAAYRALAARGALPVRVFAMLAADAALASGGLDAVRDGRAPATWRAGDGLFRVFAVKAYADGALGSRGAALLAPYADDPGNLGLLVTPPDTLELLARRCLETGLQLCTHAIGDRGNRLTLEAYARAARDLPGGEAGFAARRFRIEHAQIVAPEDLPRFARLGVIASMQPTHCPSDMPWAPARLGEARLAGAYAWRALLDAGARLALGSDFPAESADPRLGLHAAVTTQDADGRPPGGHRPGQRLTPLEALRGFTSDAAFAAFADGEIGRLDRGLRADLAVWDRDLTAVPPRELLDARCVMTVVDGRVVWEAEEMRPTPGRSSRARERRPGGATVPRLDRGAR</sequence>
<dbReference type="InterPro" id="IPR006311">
    <property type="entry name" value="TAT_signal"/>
</dbReference>
<dbReference type="PANTHER" id="PTHR22642:SF2">
    <property type="entry name" value="PROTEIN LONG AFTER FAR-RED 3"/>
    <property type="match status" value="1"/>
</dbReference>
<dbReference type="Gene3D" id="2.30.40.10">
    <property type="entry name" value="Urease, subunit C, domain 1"/>
    <property type="match status" value="1"/>
</dbReference>
<evidence type="ECO:0000259" key="3">
    <source>
        <dbReference type="Pfam" id="PF07969"/>
    </source>
</evidence>
<feature type="domain" description="Amidohydrolase 3" evidence="3">
    <location>
        <begin position="95"/>
        <end position="583"/>
    </location>
</feature>
<protein>
    <submittedName>
        <fullName evidence="4">Amidohydrolase</fullName>
    </submittedName>
</protein>
<dbReference type="InterPro" id="IPR033932">
    <property type="entry name" value="YtcJ-like"/>
</dbReference>
<keyword evidence="4" id="KW-0378">Hydrolase</keyword>
<dbReference type="AlphaFoldDB" id="A0A832I2U0"/>
<evidence type="ECO:0000256" key="2">
    <source>
        <dbReference type="SAM" id="SignalP"/>
    </source>
</evidence>
<feature type="region of interest" description="Disordered" evidence="1">
    <location>
        <begin position="588"/>
        <end position="617"/>
    </location>
</feature>
<reference evidence="4" key="1">
    <citation type="journal article" date="2020" name="mSystems">
        <title>Genome- and Community-Level Interaction Insights into Carbon Utilization and Element Cycling Functions of Hydrothermarchaeota in Hydrothermal Sediment.</title>
        <authorList>
            <person name="Zhou Z."/>
            <person name="Liu Y."/>
            <person name="Xu W."/>
            <person name="Pan J."/>
            <person name="Luo Z.H."/>
            <person name="Li M."/>
        </authorList>
    </citation>
    <scope>NUCLEOTIDE SEQUENCE [LARGE SCALE GENOMIC DNA]</scope>
    <source>
        <strain evidence="4">SpSt-381</strain>
    </source>
</reference>
<dbReference type="GO" id="GO:0016810">
    <property type="term" value="F:hydrolase activity, acting on carbon-nitrogen (but not peptide) bonds"/>
    <property type="evidence" value="ECO:0007669"/>
    <property type="project" value="InterPro"/>
</dbReference>
<dbReference type="Gene3D" id="3.10.310.70">
    <property type="match status" value="1"/>
</dbReference>
<dbReference type="PANTHER" id="PTHR22642">
    <property type="entry name" value="IMIDAZOLONEPROPIONASE"/>
    <property type="match status" value="1"/>
</dbReference>
<organism evidence="4">
    <name type="scientific">Eiseniibacteriota bacterium</name>
    <dbReference type="NCBI Taxonomy" id="2212470"/>
    <lineage>
        <taxon>Bacteria</taxon>
        <taxon>Candidatus Eiseniibacteriota</taxon>
    </lineage>
</organism>
<keyword evidence="2" id="KW-0732">Signal</keyword>
<accession>A0A832I2U0</accession>
<dbReference type="SUPFAM" id="SSF51338">
    <property type="entry name" value="Composite domain of metallo-dependent hydrolases"/>
    <property type="match status" value="1"/>
</dbReference>
<dbReference type="Gene3D" id="3.20.20.140">
    <property type="entry name" value="Metal-dependent hydrolases"/>
    <property type="match status" value="1"/>
</dbReference>
<evidence type="ECO:0000256" key="1">
    <source>
        <dbReference type="SAM" id="MobiDB-lite"/>
    </source>
</evidence>